<name>A0A7W9WNL7_CASDE</name>
<dbReference type="RefSeq" id="WP_244978257.1">
    <property type="nucleotide sequence ID" value="NZ_JACHIB010000010.1"/>
</dbReference>
<protein>
    <submittedName>
        <fullName evidence="2">Uncharacterized protein</fullName>
    </submittedName>
</protein>
<organism evidence="2 3">
    <name type="scientific">Castellaniella defragrans</name>
    <name type="common">Alcaligenes defragrans</name>
    <dbReference type="NCBI Taxonomy" id="75697"/>
    <lineage>
        <taxon>Bacteria</taxon>
        <taxon>Pseudomonadati</taxon>
        <taxon>Pseudomonadota</taxon>
        <taxon>Betaproteobacteria</taxon>
        <taxon>Burkholderiales</taxon>
        <taxon>Alcaligenaceae</taxon>
        <taxon>Castellaniella</taxon>
    </lineage>
</organism>
<sequence>MVANSVVPMANAPIARAKITAPADARPPLEPNADTDAGAGGDAGADARKDD</sequence>
<evidence type="ECO:0000256" key="1">
    <source>
        <dbReference type="SAM" id="MobiDB-lite"/>
    </source>
</evidence>
<dbReference type="Proteomes" id="UP000541136">
    <property type="component" value="Unassembled WGS sequence"/>
</dbReference>
<comment type="caution">
    <text evidence="2">The sequence shown here is derived from an EMBL/GenBank/DDBJ whole genome shotgun (WGS) entry which is preliminary data.</text>
</comment>
<evidence type="ECO:0000313" key="2">
    <source>
        <dbReference type="EMBL" id="MBB6083901.1"/>
    </source>
</evidence>
<dbReference type="EMBL" id="JACHIB010000010">
    <property type="protein sequence ID" value="MBB6083901.1"/>
    <property type="molecule type" value="Genomic_DNA"/>
</dbReference>
<dbReference type="AlphaFoldDB" id="A0A7W9WNL7"/>
<feature type="region of interest" description="Disordered" evidence="1">
    <location>
        <begin position="1"/>
        <end position="51"/>
    </location>
</feature>
<evidence type="ECO:0000313" key="3">
    <source>
        <dbReference type="Proteomes" id="UP000541136"/>
    </source>
</evidence>
<gene>
    <name evidence="2" type="ORF">HNR28_001946</name>
</gene>
<accession>A0A7W9WNL7</accession>
<proteinExistence type="predicted"/>
<reference evidence="2 3" key="1">
    <citation type="submission" date="2020-08" db="EMBL/GenBank/DDBJ databases">
        <title>Genomic Encyclopedia of Type Strains, Phase IV (KMG-IV): sequencing the most valuable type-strain genomes for metagenomic binning, comparative biology and taxonomic classification.</title>
        <authorList>
            <person name="Goeker M."/>
        </authorList>
    </citation>
    <scope>NUCLEOTIDE SEQUENCE [LARGE SCALE GENOMIC DNA]</scope>
    <source>
        <strain evidence="2 3">DSM 12141</strain>
    </source>
</reference>